<dbReference type="OrthoDB" id="8388066at2"/>
<organism evidence="1 2">
    <name type="scientific">Paraburkholderia aromaticivorans</name>
    <dbReference type="NCBI Taxonomy" id="2026199"/>
    <lineage>
        <taxon>Bacteria</taxon>
        <taxon>Pseudomonadati</taxon>
        <taxon>Pseudomonadota</taxon>
        <taxon>Betaproteobacteria</taxon>
        <taxon>Burkholderiales</taxon>
        <taxon>Burkholderiaceae</taxon>
        <taxon>Paraburkholderia</taxon>
    </lineage>
</organism>
<evidence type="ECO:0000313" key="1">
    <source>
        <dbReference type="EMBL" id="ASW03417.1"/>
    </source>
</evidence>
<sequence length="187" mass="20826">MMPLRRSIETYIFAKDRNRPHLLSRAFSADAELVIDVKTDEITFPTTTKGLPGISAVVVSEFAQRYENIYTFCMEIPPDGAAAFRCNWLVCMTEKLSGAVRVGFGNYEWCCRDDSNLISRLKITIEEMRNLPGELGDSILEWASMLPYPWCSPDLLLQNAPDIPVIQEIVASLAHCQSGPADLAGGH</sequence>
<dbReference type="SUPFAM" id="SSF54427">
    <property type="entry name" value="NTF2-like"/>
    <property type="match status" value="1"/>
</dbReference>
<evidence type="ECO:0008006" key="3">
    <source>
        <dbReference type="Google" id="ProtNLM"/>
    </source>
</evidence>
<gene>
    <name evidence="1" type="ORF">CJU94_35140</name>
</gene>
<keyword evidence="2" id="KW-1185">Reference proteome</keyword>
<protein>
    <recommendedName>
        <fullName evidence="3">SnoaL-like domain-containing protein</fullName>
    </recommendedName>
</protein>
<dbReference type="AlphaFoldDB" id="A0A248VWR6"/>
<geneLocation type="plasmid" evidence="1 2">
    <name>pBN1</name>
</geneLocation>
<reference evidence="1 2" key="1">
    <citation type="submission" date="2017-08" db="EMBL/GenBank/DDBJ databases">
        <title>Identification and genetic characteristics of simultaneous BTEX- and naphthalene-degrading Paraburkholderia sp. BN5 isolated from petroleum-contaminated soil.</title>
        <authorList>
            <person name="Lee Y."/>
            <person name="Jeon C.O."/>
        </authorList>
    </citation>
    <scope>NUCLEOTIDE SEQUENCE [LARGE SCALE GENOMIC DNA]</scope>
    <source>
        <strain evidence="1 2">BN5</strain>
        <plasmid evidence="1 2">pBN1</plasmid>
    </source>
</reference>
<name>A0A248VWR6_9BURK</name>
<proteinExistence type="predicted"/>
<dbReference type="Proteomes" id="UP000215158">
    <property type="component" value="Plasmid pBN1"/>
</dbReference>
<dbReference type="InterPro" id="IPR032710">
    <property type="entry name" value="NTF2-like_dom_sf"/>
</dbReference>
<evidence type="ECO:0000313" key="2">
    <source>
        <dbReference type="Proteomes" id="UP000215158"/>
    </source>
</evidence>
<dbReference type="KEGG" id="parb:CJU94_35140"/>
<dbReference type="EMBL" id="CP022991">
    <property type="protein sequence ID" value="ASW03417.1"/>
    <property type="molecule type" value="Genomic_DNA"/>
</dbReference>
<accession>A0A248VWR6</accession>
<keyword evidence="1" id="KW-0614">Plasmid</keyword>